<reference evidence="3" key="1">
    <citation type="journal article" date="2023" name="Plant J.">
        <title>Genome sequences and population genomics provide insights into the demographic history, inbreeding, and mutation load of two 'living fossil' tree species of Dipteronia.</title>
        <authorList>
            <person name="Feng Y."/>
            <person name="Comes H.P."/>
            <person name="Chen J."/>
            <person name="Zhu S."/>
            <person name="Lu R."/>
            <person name="Zhang X."/>
            <person name="Li P."/>
            <person name="Qiu J."/>
            <person name="Olsen K.M."/>
            <person name="Qiu Y."/>
        </authorList>
    </citation>
    <scope>NUCLEOTIDE SEQUENCE</scope>
    <source>
        <strain evidence="3">NBL</strain>
    </source>
</reference>
<evidence type="ECO:0000256" key="1">
    <source>
        <dbReference type="SAM" id="Coils"/>
    </source>
</evidence>
<organism evidence="3 4">
    <name type="scientific">Dipteronia sinensis</name>
    <dbReference type="NCBI Taxonomy" id="43782"/>
    <lineage>
        <taxon>Eukaryota</taxon>
        <taxon>Viridiplantae</taxon>
        <taxon>Streptophyta</taxon>
        <taxon>Embryophyta</taxon>
        <taxon>Tracheophyta</taxon>
        <taxon>Spermatophyta</taxon>
        <taxon>Magnoliopsida</taxon>
        <taxon>eudicotyledons</taxon>
        <taxon>Gunneridae</taxon>
        <taxon>Pentapetalae</taxon>
        <taxon>rosids</taxon>
        <taxon>malvids</taxon>
        <taxon>Sapindales</taxon>
        <taxon>Sapindaceae</taxon>
        <taxon>Hippocastanoideae</taxon>
        <taxon>Acereae</taxon>
        <taxon>Dipteronia</taxon>
    </lineage>
</organism>
<keyword evidence="1" id="KW-0175">Coiled coil</keyword>
<evidence type="ECO:0000313" key="3">
    <source>
        <dbReference type="EMBL" id="KAK3200011.1"/>
    </source>
</evidence>
<dbReference type="EMBL" id="JANJYJ010000007">
    <property type="protein sequence ID" value="KAK3200011.1"/>
    <property type="molecule type" value="Genomic_DNA"/>
</dbReference>
<name>A0AAE0A4S1_9ROSI</name>
<dbReference type="PANTHER" id="PTHR45125:SF51">
    <property type="entry name" value="F21J9.4-RELATED"/>
    <property type="match status" value="1"/>
</dbReference>
<gene>
    <name evidence="3" type="ORF">Dsin_023426</name>
</gene>
<feature type="coiled-coil region" evidence="1">
    <location>
        <begin position="161"/>
        <end position="199"/>
    </location>
</feature>
<feature type="region of interest" description="Disordered" evidence="2">
    <location>
        <begin position="95"/>
        <end position="120"/>
    </location>
</feature>
<evidence type="ECO:0000313" key="4">
    <source>
        <dbReference type="Proteomes" id="UP001281410"/>
    </source>
</evidence>
<evidence type="ECO:0008006" key="5">
    <source>
        <dbReference type="Google" id="ProtNLM"/>
    </source>
</evidence>
<comment type="caution">
    <text evidence="3">The sequence shown here is derived from an EMBL/GenBank/DDBJ whole genome shotgun (WGS) entry which is preliminary data.</text>
</comment>
<accession>A0AAE0A4S1</accession>
<keyword evidence="4" id="KW-1185">Reference proteome</keyword>
<sequence>MEENQNVSKCRKSFTNNQDVAICNAWLAITQDPIVSNLLTSQNFWDRVLENYTIHANDQSLRTKTSIQSRSGTIMRSCNKFHGYLSQIENRQQSGMTGVDKVPETPNSQDSNHLPFENTINDLNKRPISKKAEKELGKKKLVDASSTRLCDLMFEFNMQTCEAQERKAHAEERKLQILEEANEREKRKAEMELKIMMEKHEREQ</sequence>
<proteinExistence type="predicted"/>
<dbReference type="Proteomes" id="UP001281410">
    <property type="component" value="Unassembled WGS sequence"/>
</dbReference>
<dbReference type="AlphaFoldDB" id="A0AAE0A4S1"/>
<dbReference type="PANTHER" id="PTHR45125">
    <property type="entry name" value="F21J9.4-RELATED"/>
    <property type="match status" value="1"/>
</dbReference>
<feature type="compositionally biased region" description="Polar residues" evidence="2">
    <location>
        <begin position="105"/>
        <end position="120"/>
    </location>
</feature>
<evidence type="ECO:0000256" key="2">
    <source>
        <dbReference type="SAM" id="MobiDB-lite"/>
    </source>
</evidence>
<protein>
    <recommendedName>
        <fullName evidence="5">No apical meristem-associated C-terminal domain-containing protein</fullName>
    </recommendedName>
</protein>